<feature type="domain" description="DUF4326" evidence="1">
    <location>
        <begin position="25"/>
        <end position="117"/>
    </location>
</feature>
<organism evidence="2 3">
    <name type="scientific">Bosea massiliensis</name>
    <dbReference type="NCBI Taxonomy" id="151419"/>
    <lineage>
        <taxon>Bacteria</taxon>
        <taxon>Pseudomonadati</taxon>
        <taxon>Pseudomonadota</taxon>
        <taxon>Alphaproteobacteria</taxon>
        <taxon>Hyphomicrobiales</taxon>
        <taxon>Boseaceae</taxon>
        <taxon>Bosea</taxon>
    </lineage>
</organism>
<dbReference type="InterPro" id="IPR025475">
    <property type="entry name" value="DUF4326"/>
</dbReference>
<sequence>MSAPIRLQLSRRKGFDLQAVSQATNGLDAINVARPSILGNPFIVGTHGTRAECVRLFLAICDGLVPLTLGDGVFEAARAYPYVVEAQTRRLKGKNLACWCTRPKPGEADLCHAAVLLGWVNNDDVETRRAALLPICEAVR</sequence>
<reference evidence="3" key="1">
    <citation type="journal article" date="2019" name="Int. J. Syst. Evol. Microbiol.">
        <title>The Global Catalogue of Microorganisms (GCM) 10K type strain sequencing project: providing services to taxonomists for standard genome sequencing and annotation.</title>
        <authorList>
            <consortium name="The Broad Institute Genomics Platform"/>
            <consortium name="The Broad Institute Genome Sequencing Center for Infectious Disease"/>
            <person name="Wu L."/>
            <person name="Ma J."/>
        </authorList>
    </citation>
    <scope>NUCLEOTIDE SEQUENCE [LARGE SCALE GENOMIC DNA]</scope>
    <source>
        <strain evidence="3">CCUG 43117</strain>
    </source>
</reference>
<gene>
    <name evidence="2" type="ORF">ACFPN9_07600</name>
</gene>
<dbReference type="RefSeq" id="WP_377816185.1">
    <property type="nucleotide sequence ID" value="NZ_JBHSLU010000012.1"/>
</dbReference>
<comment type="caution">
    <text evidence="2">The sequence shown here is derived from an EMBL/GenBank/DDBJ whole genome shotgun (WGS) entry which is preliminary data.</text>
</comment>
<accession>A0ABW0P0D9</accession>
<evidence type="ECO:0000313" key="3">
    <source>
        <dbReference type="Proteomes" id="UP001596060"/>
    </source>
</evidence>
<proteinExistence type="predicted"/>
<evidence type="ECO:0000313" key="2">
    <source>
        <dbReference type="EMBL" id="MFC5505118.1"/>
    </source>
</evidence>
<dbReference type="Proteomes" id="UP001596060">
    <property type="component" value="Unassembled WGS sequence"/>
</dbReference>
<keyword evidence="3" id="KW-1185">Reference proteome</keyword>
<name>A0ABW0P0D9_9HYPH</name>
<evidence type="ECO:0000259" key="1">
    <source>
        <dbReference type="Pfam" id="PF14216"/>
    </source>
</evidence>
<dbReference type="Pfam" id="PF14216">
    <property type="entry name" value="DUF4326"/>
    <property type="match status" value="1"/>
</dbReference>
<protein>
    <submittedName>
        <fullName evidence="2">DUF4326 domain-containing protein</fullName>
    </submittedName>
</protein>
<dbReference type="EMBL" id="JBHSLU010000012">
    <property type="protein sequence ID" value="MFC5505118.1"/>
    <property type="molecule type" value="Genomic_DNA"/>
</dbReference>